<dbReference type="Proteomes" id="UP001500767">
    <property type="component" value="Unassembled WGS sequence"/>
</dbReference>
<comment type="caution">
    <text evidence="2">The sequence shown here is derived from an EMBL/GenBank/DDBJ whole genome shotgun (WGS) entry which is preliminary data.</text>
</comment>
<accession>A0ABP6WX75</accession>
<organism evidence="2 3">
    <name type="scientific">Microlunatus spumicola</name>
    <dbReference type="NCBI Taxonomy" id="81499"/>
    <lineage>
        <taxon>Bacteria</taxon>
        <taxon>Bacillati</taxon>
        <taxon>Actinomycetota</taxon>
        <taxon>Actinomycetes</taxon>
        <taxon>Propionibacteriales</taxon>
        <taxon>Propionibacteriaceae</taxon>
        <taxon>Microlunatus</taxon>
    </lineage>
</organism>
<evidence type="ECO:0000313" key="3">
    <source>
        <dbReference type="Proteomes" id="UP001500767"/>
    </source>
</evidence>
<proteinExistence type="predicted"/>
<protein>
    <recommendedName>
        <fullName evidence="4">PASTA domain-containing protein</fullName>
    </recommendedName>
</protein>
<evidence type="ECO:0000256" key="1">
    <source>
        <dbReference type="SAM" id="Phobius"/>
    </source>
</evidence>
<keyword evidence="1" id="KW-0812">Transmembrane</keyword>
<gene>
    <name evidence="2" type="ORF">GCM10022197_11530</name>
</gene>
<dbReference type="EMBL" id="BAAAYR010000001">
    <property type="protein sequence ID" value="GAA3557943.1"/>
    <property type="molecule type" value="Genomic_DNA"/>
</dbReference>
<keyword evidence="1" id="KW-0472">Membrane</keyword>
<keyword evidence="1" id="KW-1133">Transmembrane helix</keyword>
<feature type="transmembrane region" description="Helical" evidence="1">
    <location>
        <begin position="27"/>
        <end position="52"/>
    </location>
</feature>
<reference evidence="3" key="1">
    <citation type="journal article" date="2019" name="Int. J. Syst. Evol. Microbiol.">
        <title>The Global Catalogue of Microorganisms (GCM) 10K type strain sequencing project: providing services to taxonomists for standard genome sequencing and annotation.</title>
        <authorList>
            <consortium name="The Broad Institute Genomics Platform"/>
            <consortium name="The Broad Institute Genome Sequencing Center for Infectious Disease"/>
            <person name="Wu L."/>
            <person name="Ma J."/>
        </authorList>
    </citation>
    <scope>NUCLEOTIDE SEQUENCE [LARGE SCALE GENOMIC DNA]</scope>
    <source>
        <strain evidence="3">JCM 16540</strain>
    </source>
</reference>
<evidence type="ECO:0000313" key="2">
    <source>
        <dbReference type="EMBL" id="GAA3557943.1"/>
    </source>
</evidence>
<name>A0ABP6WX75_9ACTN</name>
<sequence length="355" mass="37010">MGIPRRTVEAGMAAARTGSRRVTLRRVLLAAGALVLAVVVVLVLAAVAPFALRERGSTGAVPDTAMPLPGRAGAATDALRGLGYTCSDAVVADATVQRSCGTVSGPSTSSVQLLADRGTGAVRLVQTGTDRSPTSTKQHRAVLDAVGPAIGLPPKDQARLDDAVAADVDTTLTLGWGSAVVHASERVDDQPGATLRVAGDTGPGLRRSRATLRVPVDALAAAAEAHGYTCTTPEVRTIRGCDRPDADDGYGQELSFQGTGTATVEVYLSVTSLYHRDTRSRWLAEMTEVLGWVDTGQTRELRAWLAASADAPGGEGYVDGLPISFLVRAGTWEKETFGVVRAECARFDDLSSCEP</sequence>
<keyword evidence="3" id="KW-1185">Reference proteome</keyword>
<evidence type="ECO:0008006" key="4">
    <source>
        <dbReference type="Google" id="ProtNLM"/>
    </source>
</evidence>